<dbReference type="Proteomes" id="UP000199647">
    <property type="component" value="Unassembled WGS sequence"/>
</dbReference>
<sequence length="378" mass="41649">MTSEPRRILMTTDSVGGVWTYSLDLCRELSRRNIDVTLVVMGGKPNREQMRDAEFLSNVSLIATDLKLEWMQGAEDDLRIADELLIELEAERQPDIVHLNGYHHAALPFQAPVLAVAHSCVTSWFRACRAEPVPAEWERYEHRVGECVRAADMIVAPTHSYYRTFTELHGQPRAGRVILNGRDPNRFDPRRQKHPVALGSGRLWDEAKNISLLCKAAEGLPYPVAIAGTACPPGSNRAELQPNVTELGFLPPPDLAGHMARSSVYVAPARYEPFGLGVLEAALSACALIVADIGTLRELWDGAAVFVSPDDAAGLHNALRALLDDPRRCEELGTLALERGRHFTAERMAEGYLDAYRTLLGGSHPHVGMPARTQGARL</sequence>
<dbReference type="OrthoDB" id="433681at2"/>
<reference evidence="2 3" key="1">
    <citation type="submission" date="2016-10" db="EMBL/GenBank/DDBJ databases">
        <authorList>
            <person name="de Groot N.N."/>
        </authorList>
    </citation>
    <scope>NUCLEOTIDE SEQUENCE [LARGE SCALE GENOMIC DNA]</scope>
    <source>
        <strain evidence="2 3">A52C2</strain>
    </source>
</reference>
<evidence type="ECO:0000313" key="2">
    <source>
        <dbReference type="EMBL" id="SEQ91532.1"/>
    </source>
</evidence>
<evidence type="ECO:0000313" key="3">
    <source>
        <dbReference type="Proteomes" id="UP000199647"/>
    </source>
</evidence>
<proteinExistence type="predicted"/>
<dbReference type="Pfam" id="PF13439">
    <property type="entry name" value="Glyco_transf_4"/>
    <property type="match status" value="1"/>
</dbReference>
<keyword evidence="3" id="KW-1185">Reference proteome</keyword>
<protein>
    <submittedName>
        <fullName evidence="2">Glycosyltransferase involved in cell wall bisynthesis</fullName>
    </submittedName>
</protein>
<dbReference type="EMBL" id="FOFG01000009">
    <property type="protein sequence ID" value="SEQ91532.1"/>
    <property type="molecule type" value="Genomic_DNA"/>
</dbReference>
<keyword evidence="2" id="KW-0808">Transferase</keyword>
<evidence type="ECO:0000259" key="1">
    <source>
        <dbReference type="Pfam" id="PF13439"/>
    </source>
</evidence>
<dbReference type="Gene3D" id="3.40.50.2000">
    <property type="entry name" value="Glycogen Phosphorylase B"/>
    <property type="match status" value="2"/>
</dbReference>
<dbReference type="Pfam" id="PF13692">
    <property type="entry name" value="Glyco_trans_1_4"/>
    <property type="match status" value="1"/>
</dbReference>
<dbReference type="CDD" id="cd03801">
    <property type="entry name" value="GT4_PimA-like"/>
    <property type="match status" value="1"/>
</dbReference>
<dbReference type="SUPFAM" id="SSF53756">
    <property type="entry name" value="UDP-Glycosyltransferase/glycogen phosphorylase"/>
    <property type="match status" value="1"/>
</dbReference>
<dbReference type="PANTHER" id="PTHR12526">
    <property type="entry name" value="GLYCOSYLTRANSFERASE"/>
    <property type="match status" value="1"/>
</dbReference>
<organism evidence="2 3">
    <name type="scientific">Faunimonas pinastri</name>
    <dbReference type="NCBI Taxonomy" id="1855383"/>
    <lineage>
        <taxon>Bacteria</taxon>
        <taxon>Pseudomonadati</taxon>
        <taxon>Pseudomonadota</taxon>
        <taxon>Alphaproteobacteria</taxon>
        <taxon>Hyphomicrobiales</taxon>
        <taxon>Afifellaceae</taxon>
        <taxon>Faunimonas</taxon>
    </lineage>
</organism>
<dbReference type="STRING" id="1855383.SAMN05216548_1096"/>
<dbReference type="InterPro" id="IPR028098">
    <property type="entry name" value="Glyco_trans_4-like_N"/>
</dbReference>
<dbReference type="RefSeq" id="WP_092497026.1">
    <property type="nucleotide sequence ID" value="NZ_FOFG01000009.1"/>
</dbReference>
<accession>A0A1H9JXI9</accession>
<feature type="domain" description="Glycosyltransferase subfamily 4-like N-terminal" evidence="1">
    <location>
        <begin position="15"/>
        <end position="186"/>
    </location>
</feature>
<name>A0A1H9JXI9_9HYPH</name>
<dbReference type="PANTHER" id="PTHR12526:SF634">
    <property type="entry name" value="BLL3361 PROTEIN"/>
    <property type="match status" value="1"/>
</dbReference>
<dbReference type="AlphaFoldDB" id="A0A1H9JXI9"/>
<dbReference type="GO" id="GO:0016757">
    <property type="term" value="F:glycosyltransferase activity"/>
    <property type="evidence" value="ECO:0007669"/>
    <property type="project" value="UniProtKB-ARBA"/>
</dbReference>
<gene>
    <name evidence="2" type="ORF">SAMN05216548_1096</name>
</gene>